<protein>
    <submittedName>
        <fullName evidence="1">Uncharacterized protein</fullName>
    </submittedName>
</protein>
<accession>A0A0F9QVG3</accession>
<reference evidence="1" key="1">
    <citation type="journal article" date="2015" name="Nature">
        <title>Complex archaea that bridge the gap between prokaryotes and eukaryotes.</title>
        <authorList>
            <person name="Spang A."/>
            <person name="Saw J.H."/>
            <person name="Jorgensen S.L."/>
            <person name="Zaremba-Niedzwiedzka K."/>
            <person name="Martijn J."/>
            <person name="Lind A.E."/>
            <person name="van Eijk R."/>
            <person name="Schleper C."/>
            <person name="Guy L."/>
            <person name="Ettema T.J."/>
        </authorList>
    </citation>
    <scope>NUCLEOTIDE SEQUENCE</scope>
</reference>
<sequence>MLSFFADAYINGFSHDINGKDYFIVPTQNGFLNEYFDLYRPMENIDYAEATSLFIQDFLMDDLDIKTKNKLALTGLEKPYDLLAKKSDAVIDHIFSKYGQYTIYDQFNETIKIFGCIELKSKQEILLEFS</sequence>
<dbReference type="EMBL" id="LAZR01003550">
    <property type="protein sequence ID" value="KKN17151.1"/>
    <property type="molecule type" value="Genomic_DNA"/>
</dbReference>
<evidence type="ECO:0000313" key="1">
    <source>
        <dbReference type="EMBL" id="KKN17151.1"/>
    </source>
</evidence>
<proteinExistence type="predicted"/>
<organism evidence="1">
    <name type="scientific">marine sediment metagenome</name>
    <dbReference type="NCBI Taxonomy" id="412755"/>
    <lineage>
        <taxon>unclassified sequences</taxon>
        <taxon>metagenomes</taxon>
        <taxon>ecological metagenomes</taxon>
    </lineage>
</organism>
<name>A0A0F9QVG3_9ZZZZ</name>
<dbReference type="AlphaFoldDB" id="A0A0F9QVG3"/>
<gene>
    <name evidence="1" type="ORF">LCGC14_0968740</name>
</gene>
<comment type="caution">
    <text evidence="1">The sequence shown here is derived from an EMBL/GenBank/DDBJ whole genome shotgun (WGS) entry which is preliminary data.</text>
</comment>